<dbReference type="InterPro" id="IPR018247">
    <property type="entry name" value="EF_Hand_1_Ca_BS"/>
</dbReference>
<dbReference type="PROSITE" id="PS00018">
    <property type="entry name" value="EF_HAND_1"/>
    <property type="match status" value="3"/>
</dbReference>
<dbReference type="InterPro" id="IPR039647">
    <property type="entry name" value="EF_hand_pair_protein_CML-like"/>
</dbReference>
<accession>A0A8X8VXH2</accession>
<dbReference type="AlphaFoldDB" id="A0A8X8VXH2"/>
<protein>
    <recommendedName>
        <fullName evidence="4">EF-hand domain-containing protein</fullName>
    </recommendedName>
</protein>
<dbReference type="PROSITE" id="PS50222">
    <property type="entry name" value="EF_HAND_2"/>
    <property type="match status" value="3"/>
</dbReference>
<dbReference type="PANTHER" id="PTHR10891">
    <property type="entry name" value="EF-HAND CALCIUM-BINDING DOMAIN CONTAINING PROTEIN"/>
    <property type="match status" value="1"/>
</dbReference>
<reference evidence="5" key="1">
    <citation type="submission" date="2018-01" db="EMBL/GenBank/DDBJ databases">
        <authorList>
            <person name="Mao J.F."/>
        </authorList>
    </citation>
    <scope>NUCLEOTIDE SEQUENCE</scope>
    <source>
        <strain evidence="5">Huo1</strain>
        <tissue evidence="5">Leaf</tissue>
    </source>
</reference>
<dbReference type="InterPro" id="IPR011992">
    <property type="entry name" value="EF-hand-dom_pair"/>
</dbReference>
<dbReference type="Pfam" id="PF00036">
    <property type="entry name" value="EF-hand_1"/>
    <property type="match status" value="1"/>
</dbReference>
<evidence type="ECO:0000259" key="4">
    <source>
        <dbReference type="PROSITE" id="PS50222"/>
    </source>
</evidence>
<dbReference type="Pfam" id="PF13499">
    <property type="entry name" value="EF-hand_7"/>
    <property type="match status" value="1"/>
</dbReference>
<sequence>MEKYARVFNRFDSNGDGKVCPAELQRCVAATVGDMTEEEAAAAVALMDSDGDGLLSMEDLVRVVEDAAEEEKASDLRGCLRCTRWKERLHYAVSLRRMLSRLGERRSVDQCGDMIATYDLNADGVLTFDEFKVMMASSPSAAA</sequence>
<proteinExistence type="predicted"/>
<evidence type="ECO:0000256" key="1">
    <source>
        <dbReference type="ARBA" id="ARBA00022723"/>
    </source>
</evidence>
<dbReference type="SMART" id="SM00054">
    <property type="entry name" value="EFh"/>
    <property type="match status" value="3"/>
</dbReference>
<dbReference type="FunFam" id="1.10.238.10:FF:000003">
    <property type="entry name" value="Calmodulin A"/>
    <property type="match status" value="1"/>
</dbReference>
<evidence type="ECO:0000256" key="2">
    <source>
        <dbReference type="ARBA" id="ARBA00022737"/>
    </source>
</evidence>
<feature type="domain" description="EF-hand" evidence="4">
    <location>
        <begin position="106"/>
        <end position="141"/>
    </location>
</feature>
<dbReference type="EMBL" id="PNBA02000265">
    <property type="protein sequence ID" value="KAG6384125.1"/>
    <property type="molecule type" value="Genomic_DNA"/>
</dbReference>
<dbReference type="GO" id="GO:0005509">
    <property type="term" value="F:calcium ion binding"/>
    <property type="evidence" value="ECO:0007669"/>
    <property type="project" value="InterPro"/>
</dbReference>
<dbReference type="Gene3D" id="1.10.238.10">
    <property type="entry name" value="EF-hand"/>
    <property type="match status" value="2"/>
</dbReference>
<keyword evidence="1" id="KW-0479">Metal-binding</keyword>
<keyword evidence="2" id="KW-0677">Repeat</keyword>
<organism evidence="5">
    <name type="scientific">Salvia splendens</name>
    <name type="common">Scarlet sage</name>
    <dbReference type="NCBI Taxonomy" id="180675"/>
    <lineage>
        <taxon>Eukaryota</taxon>
        <taxon>Viridiplantae</taxon>
        <taxon>Streptophyta</taxon>
        <taxon>Embryophyta</taxon>
        <taxon>Tracheophyta</taxon>
        <taxon>Spermatophyta</taxon>
        <taxon>Magnoliopsida</taxon>
        <taxon>eudicotyledons</taxon>
        <taxon>Gunneridae</taxon>
        <taxon>Pentapetalae</taxon>
        <taxon>asterids</taxon>
        <taxon>lamiids</taxon>
        <taxon>Lamiales</taxon>
        <taxon>Lamiaceae</taxon>
        <taxon>Nepetoideae</taxon>
        <taxon>Mentheae</taxon>
        <taxon>Salviinae</taxon>
        <taxon>Salvia</taxon>
        <taxon>Salvia subgen. Calosphace</taxon>
        <taxon>core Calosphace</taxon>
    </lineage>
</organism>
<dbReference type="SUPFAM" id="SSF47473">
    <property type="entry name" value="EF-hand"/>
    <property type="match status" value="1"/>
</dbReference>
<feature type="domain" description="EF-hand" evidence="4">
    <location>
        <begin position="35"/>
        <end position="70"/>
    </location>
</feature>
<dbReference type="CDD" id="cd00051">
    <property type="entry name" value="EFh"/>
    <property type="match status" value="1"/>
</dbReference>
<evidence type="ECO:0000313" key="6">
    <source>
        <dbReference type="Proteomes" id="UP000298416"/>
    </source>
</evidence>
<feature type="domain" description="EF-hand" evidence="4">
    <location>
        <begin position="1"/>
        <end position="34"/>
    </location>
</feature>
<comment type="caution">
    <text evidence="5">The sequence shown here is derived from an EMBL/GenBank/DDBJ whole genome shotgun (WGS) entry which is preliminary data.</text>
</comment>
<evidence type="ECO:0000313" key="5">
    <source>
        <dbReference type="EMBL" id="KAG6384125.1"/>
    </source>
</evidence>
<evidence type="ECO:0000256" key="3">
    <source>
        <dbReference type="ARBA" id="ARBA00022837"/>
    </source>
</evidence>
<reference evidence="5" key="2">
    <citation type="submission" date="2020-08" db="EMBL/GenBank/DDBJ databases">
        <title>Plant Genome Project.</title>
        <authorList>
            <person name="Zhang R.-G."/>
        </authorList>
    </citation>
    <scope>NUCLEOTIDE SEQUENCE</scope>
    <source>
        <strain evidence="5">Huo1</strain>
        <tissue evidence="5">Leaf</tissue>
    </source>
</reference>
<gene>
    <name evidence="5" type="ORF">SASPL_156080</name>
</gene>
<keyword evidence="6" id="KW-1185">Reference proteome</keyword>
<name>A0A8X8VXH2_SALSN</name>
<dbReference type="InterPro" id="IPR002048">
    <property type="entry name" value="EF_hand_dom"/>
</dbReference>
<dbReference type="Proteomes" id="UP000298416">
    <property type="component" value="Unassembled WGS sequence"/>
</dbReference>
<keyword evidence="3" id="KW-0106">Calcium</keyword>